<proteinExistence type="predicted"/>
<evidence type="ECO:0000256" key="1">
    <source>
        <dbReference type="SAM" id="Phobius"/>
    </source>
</evidence>
<reference evidence="2 3" key="1">
    <citation type="journal article" date="2015" name="Plant Cell">
        <title>Oil accumulation by the oleaginous diatom Fistulifera solaris as revealed by the genome and transcriptome.</title>
        <authorList>
            <person name="Tanaka T."/>
            <person name="Maeda Y."/>
            <person name="Veluchamy A."/>
            <person name="Tanaka M."/>
            <person name="Abida H."/>
            <person name="Marechal E."/>
            <person name="Bowler C."/>
            <person name="Muto M."/>
            <person name="Sunaga Y."/>
            <person name="Tanaka M."/>
            <person name="Yoshino T."/>
            <person name="Taniguchi T."/>
            <person name="Fukuda Y."/>
            <person name="Nemoto M."/>
            <person name="Matsumoto M."/>
            <person name="Wong P.S."/>
            <person name="Aburatani S."/>
            <person name="Fujibuchi W."/>
        </authorList>
    </citation>
    <scope>NUCLEOTIDE SEQUENCE [LARGE SCALE GENOMIC DNA]</scope>
    <source>
        <strain evidence="2 3">JPCC DA0580</strain>
    </source>
</reference>
<dbReference type="EMBL" id="BDSP01000253">
    <property type="protein sequence ID" value="GAX27149.1"/>
    <property type="molecule type" value="Genomic_DNA"/>
</dbReference>
<keyword evidence="1" id="KW-0472">Membrane</keyword>
<keyword evidence="1" id="KW-1133">Transmembrane helix</keyword>
<sequence>MTSTDFNRNATEAWFVIDICTPPVEADEEERNTEHVPTDHNHFYFTTKKDTNTTSNEPPLIDEPVMVPEIRIPFMVTERPPVRMMRPSTPEMKKQSTNVTPKLPTRWEEVLSSLLQDNPNSDVEAVFAMALRRELASPGTGLSFFVANLATNPTIPPAWFAILYERMDSNTQKILLSFLSEEPVASLKVPNTAQQGLFFVNWLLFILGCLLTPLFLLLRKWNESRHVQSWEYADIEEQY</sequence>
<organism evidence="2 3">
    <name type="scientific">Fistulifera solaris</name>
    <name type="common">Oleaginous diatom</name>
    <dbReference type="NCBI Taxonomy" id="1519565"/>
    <lineage>
        <taxon>Eukaryota</taxon>
        <taxon>Sar</taxon>
        <taxon>Stramenopiles</taxon>
        <taxon>Ochrophyta</taxon>
        <taxon>Bacillariophyta</taxon>
        <taxon>Bacillariophyceae</taxon>
        <taxon>Bacillariophycidae</taxon>
        <taxon>Naviculales</taxon>
        <taxon>Naviculaceae</taxon>
        <taxon>Fistulifera</taxon>
    </lineage>
</organism>
<feature type="transmembrane region" description="Helical" evidence="1">
    <location>
        <begin position="196"/>
        <end position="218"/>
    </location>
</feature>
<name>A0A1Z5KLJ4_FISSO</name>
<dbReference type="AlphaFoldDB" id="A0A1Z5KLJ4"/>
<gene>
    <name evidence="2" type="ORF">FisN_13Lu342</name>
</gene>
<keyword evidence="3" id="KW-1185">Reference proteome</keyword>
<keyword evidence="1" id="KW-0812">Transmembrane</keyword>
<evidence type="ECO:0000313" key="2">
    <source>
        <dbReference type="EMBL" id="GAX27149.1"/>
    </source>
</evidence>
<accession>A0A1Z5KLJ4</accession>
<dbReference type="Proteomes" id="UP000198406">
    <property type="component" value="Unassembled WGS sequence"/>
</dbReference>
<comment type="caution">
    <text evidence="2">The sequence shown here is derived from an EMBL/GenBank/DDBJ whole genome shotgun (WGS) entry which is preliminary data.</text>
</comment>
<evidence type="ECO:0000313" key="3">
    <source>
        <dbReference type="Proteomes" id="UP000198406"/>
    </source>
</evidence>
<protein>
    <submittedName>
        <fullName evidence="2">Uncharacterized protein</fullName>
    </submittedName>
</protein>
<dbReference type="InParanoid" id="A0A1Z5KLJ4"/>